<protein>
    <submittedName>
        <fullName evidence="5">SAM-dependent methyltransferase</fullName>
    </submittedName>
</protein>
<evidence type="ECO:0000256" key="2">
    <source>
        <dbReference type="ARBA" id="ARBA00022603"/>
    </source>
</evidence>
<evidence type="ECO:0000256" key="1">
    <source>
        <dbReference type="ARBA" id="ARBA00022553"/>
    </source>
</evidence>
<dbReference type="PROSITE" id="PS51585">
    <property type="entry name" value="SAM_MT_TPMT"/>
    <property type="match status" value="1"/>
</dbReference>
<dbReference type="RefSeq" id="WP_184202709.1">
    <property type="nucleotide sequence ID" value="NZ_JACHGW010000005.1"/>
</dbReference>
<evidence type="ECO:0000313" key="5">
    <source>
        <dbReference type="EMBL" id="MBB6052919.1"/>
    </source>
</evidence>
<dbReference type="Proteomes" id="UP000520814">
    <property type="component" value="Unassembled WGS sequence"/>
</dbReference>
<sequence>MTTDWEALYQAGETQWDKGAPAPALVEFLAQAPLQGRVLVPGCGRGHDVRAIAAAGADDVIGLDLAPSAFAGVETFPNTHFVVGDLFALPSEYHGAFDAVYEHTCYCAIPRERRDDYVQAVAGALKPGGLLLGIFYLNPRDDPDPSLGPPFNATLDELDTRFAEHFTLLRSETPTVAFPGREGREVLRLLQRRGDSHRHGL</sequence>
<dbReference type="PANTHER" id="PTHR32183:SF6">
    <property type="entry name" value="CYSTEINE SULFINATE DESULFINASE_CYSTEINE DESULFURASE AND RELATED ENZYMES"/>
    <property type="match status" value="1"/>
</dbReference>
<dbReference type="AlphaFoldDB" id="A0A7W9SVY4"/>
<gene>
    <name evidence="5" type="ORF">HNQ39_004751</name>
</gene>
<dbReference type="CDD" id="cd02440">
    <property type="entry name" value="AdoMet_MTases"/>
    <property type="match status" value="1"/>
</dbReference>
<dbReference type="EMBL" id="JACHGW010000005">
    <property type="protein sequence ID" value="MBB6052919.1"/>
    <property type="molecule type" value="Genomic_DNA"/>
</dbReference>
<name>A0A7W9SVY4_ARMRO</name>
<organism evidence="5 6">
    <name type="scientific">Armatimonas rosea</name>
    <dbReference type="NCBI Taxonomy" id="685828"/>
    <lineage>
        <taxon>Bacteria</taxon>
        <taxon>Bacillati</taxon>
        <taxon>Armatimonadota</taxon>
        <taxon>Armatimonadia</taxon>
        <taxon>Armatimonadales</taxon>
        <taxon>Armatimonadaceae</taxon>
        <taxon>Armatimonas</taxon>
    </lineage>
</organism>
<dbReference type="Pfam" id="PF05724">
    <property type="entry name" value="TPMT"/>
    <property type="match status" value="1"/>
</dbReference>
<dbReference type="Gene3D" id="3.40.50.150">
    <property type="entry name" value="Vaccinia Virus protein VP39"/>
    <property type="match status" value="1"/>
</dbReference>
<keyword evidence="6" id="KW-1185">Reference proteome</keyword>
<reference evidence="5 6" key="1">
    <citation type="submission" date="2020-08" db="EMBL/GenBank/DDBJ databases">
        <title>Genomic Encyclopedia of Type Strains, Phase IV (KMG-IV): sequencing the most valuable type-strain genomes for metagenomic binning, comparative biology and taxonomic classification.</title>
        <authorList>
            <person name="Goeker M."/>
        </authorList>
    </citation>
    <scope>NUCLEOTIDE SEQUENCE [LARGE SCALE GENOMIC DNA]</scope>
    <source>
        <strain evidence="5 6">DSM 23562</strain>
    </source>
</reference>
<comment type="caution">
    <text evidence="5">The sequence shown here is derived from an EMBL/GenBank/DDBJ whole genome shotgun (WGS) entry which is preliminary data.</text>
</comment>
<evidence type="ECO:0000313" key="6">
    <source>
        <dbReference type="Proteomes" id="UP000520814"/>
    </source>
</evidence>
<dbReference type="SUPFAM" id="SSF53335">
    <property type="entry name" value="S-adenosyl-L-methionine-dependent methyltransferases"/>
    <property type="match status" value="1"/>
</dbReference>
<dbReference type="GO" id="GO:0008757">
    <property type="term" value="F:S-adenosylmethionine-dependent methyltransferase activity"/>
    <property type="evidence" value="ECO:0007669"/>
    <property type="project" value="InterPro"/>
</dbReference>
<keyword evidence="4" id="KW-0949">S-adenosyl-L-methionine</keyword>
<dbReference type="GO" id="GO:0032259">
    <property type="term" value="P:methylation"/>
    <property type="evidence" value="ECO:0007669"/>
    <property type="project" value="UniProtKB-KW"/>
</dbReference>
<keyword evidence="2 5" id="KW-0489">Methyltransferase</keyword>
<keyword evidence="1" id="KW-0597">Phosphoprotein</keyword>
<accession>A0A7W9SVY4</accession>
<proteinExistence type="predicted"/>
<dbReference type="InterPro" id="IPR008854">
    <property type="entry name" value="TPMT"/>
</dbReference>
<evidence type="ECO:0000256" key="3">
    <source>
        <dbReference type="ARBA" id="ARBA00022679"/>
    </source>
</evidence>
<keyword evidence="3 5" id="KW-0808">Transferase</keyword>
<evidence type="ECO:0000256" key="4">
    <source>
        <dbReference type="ARBA" id="ARBA00022691"/>
    </source>
</evidence>
<dbReference type="PANTHER" id="PTHR32183">
    <property type="match status" value="1"/>
</dbReference>
<dbReference type="InterPro" id="IPR029063">
    <property type="entry name" value="SAM-dependent_MTases_sf"/>
</dbReference>